<dbReference type="EMBL" id="PEJP01000043">
    <property type="protein sequence ID" value="RYO53091.1"/>
    <property type="molecule type" value="Genomic_DNA"/>
</dbReference>
<reference evidence="3" key="1">
    <citation type="journal article" date="2019" name="bioRxiv">
        <title>Genomics, evolutionary history and diagnostics of the Alternaria alternata species group including apple and Asian pear pathotypes.</title>
        <authorList>
            <person name="Armitage A.D."/>
            <person name="Cockerton H.M."/>
            <person name="Sreenivasaprasad S."/>
            <person name="Woodhall J.W."/>
            <person name="Lane C.R."/>
            <person name="Harrison R.J."/>
            <person name="Clarkson J.P."/>
        </authorList>
    </citation>
    <scope>NUCLEOTIDE SEQUENCE [LARGE SCALE GENOMIC DNA]</scope>
    <source>
        <strain evidence="3">RGR 97.0016</strain>
    </source>
</reference>
<dbReference type="AlphaFoldDB" id="A0A4Q4R9F9"/>
<evidence type="ECO:0000313" key="2">
    <source>
        <dbReference type="EMBL" id="RYO53091.1"/>
    </source>
</evidence>
<comment type="caution">
    <text evidence="2">The sequence shown here is derived from an EMBL/GenBank/DDBJ whole genome shotgun (WGS) entry which is preliminary data.</text>
</comment>
<name>A0A4Q4R9F9_9PLEO</name>
<dbReference type="OrthoDB" id="3770004at2759"/>
<organism evidence="2 3">
    <name type="scientific">Alternaria arborescens</name>
    <dbReference type="NCBI Taxonomy" id="156630"/>
    <lineage>
        <taxon>Eukaryota</taxon>
        <taxon>Fungi</taxon>
        <taxon>Dikarya</taxon>
        <taxon>Ascomycota</taxon>
        <taxon>Pezizomycotina</taxon>
        <taxon>Dothideomycetes</taxon>
        <taxon>Pleosporomycetidae</taxon>
        <taxon>Pleosporales</taxon>
        <taxon>Pleosporineae</taxon>
        <taxon>Pleosporaceae</taxon>
        <taxon>Alternaria</taxon>
        <taxon>Alternaria sect. Alternaria</taxon>
    </lineage>
</organism>
<evidence type="ECO:0000256" key="1">
    <source>
        <dbReference type="SAM" id="MobiDB-lite"/>
    </source>
</evidence>
<gene>
    <name evidence="2" type="ORF">AA0113_g9442</name>
</gene>
<feature type="compositionally biased region" description="Low complexity" evidence="1">
    <location>
        <begin position="44"/>
        <end position="53"/>
    </location>
</feature>
<keyword evidence="3" id="KW-1185">Reference proteome</keyword>
<accession>A0A4Q4R9F9</accession>
<evidence type="ECO:0000313" key="3">
    <source>
        <dbReference type="Proteomes" id="UP000293823"/>
    </source>
</evidence>
<proteinExistence type="predicted"/>
<sequence>MAGRILPVALATIVGVSIGVATFDGEFKKQRIARLEAEYKRELAAAAASTSTATPPPAAPVSRASTQLQTKKEDIVTSAPADNSWSNTLGLWAWKKDNKTESATAPATSSAENSKGKP</sequence>
<protein>
    <submittedName>
        <fullName evidence="2">Uncharacterized protein</fullName>
    </submittedName>
</protein>
<dbReference type="Proteomes" id="UP000293823">
    <property type="component" value="Unassembled WGS sequence"/>
</dbReference>
<feature type="region of interest" description="Disordered" evidence="1">
    <location>
        <begin position="44"/>
        <end position="86"/>
    </location>
</feature>